<comment type="caution">
    <text evidence="17">The sequence shown here is derived from an EMBL/GenBank/DDBJ whole genome shotgun (WGS) entry which is preliminary data.</text>
</comment>
<dbReference type="PANTHER" id="PTHR30069:SF29">
    <property type="entry name" value="HEMOGLOBIN AND HEMOGLOBIN-HAPTOGLOBIN-BINDING PROTEIN 1-RELATED"/>
    <property type="match status" value="1"/>
</dbReference>
<dbReference type="GO" id="GO:0044718">
    <property type="term" value="P:siderophore transmembrane transport"/>
    <property type="evidence" value="ECO:0007669"/>
    <property type="project" value="TreeGrafter"/>
</dbReference>
<dbReference type="InterPro" id="IPR039426">
    <property type="entry name" value="TonB-dep_rcpt-like"/>
</dbReference>
<keyword evidence="10 11" id="KW-0998">Cell outer membrane</keyword>
<accession>A0A916UVD4</accession>
<evidence type="ECO:0000256" key="5">
    <source>
        <dbReference type="ARBA" id="ARBA00022692"/>
    </source>
</evidence>
<feature type="compositionally biased region" description="Low complexity" evidence="13">
    <location>
        <begin position="32"/>
        <end position="53"/>
    </location>
</feature>
<dbReference type="PANTHER" id="PTHR30069">
    <property type="entry name" value="TONB-DEPENDENT OUTER MEMBRANE RECEPTOR"/>
    <property type="match status" value="1"/>
</dbReference>
<dbReference type="SUPFAM" id="SSF56935">
    <property type="entry name" value="Porins"/>
    <property type="match status" value="1"/>
</dbReference>
<dbReference type="PROSITE" id="PS52016">
    <property type="entry name" value="TONB_DEPENDENT_REC_3"/>
    <property type="match status" value="1"/>
</dbReference>
<evidence type="ECO:0000256" key="11">
    <source>
        <dbReference type="PROSITE-ProRule" id="PRU01360"/>
    </source>
</evidence>
<dbReference type="Pfam" id="PF00593">
    <property type="entry name" value="TonB_dep_Rec_b-barrel"/>
    <property type="match status" value="1"/>
</dbReference>
<reference evidence="17" key="1">
    <citation type="journal article" date="2014" name="Int. J. Syst. Evol. Microbiol.">
        <title>Complete genome sequence of Corynebacterium casei LMG S-19264T (=DSM 44701T), isolated from a smear-ripened cheese.</title>
        <authorList>
            <consortium name="US DOE Joint Genome Institute (JGI-PGF)"/>
            <person name="Walter F."/>
            <person name="Albersmeier A."/>
            <person name="Kalinowski J."/>
            <person name="Ruckert C."/>
        </authorList>
    </citation>
    <scope>NUCLEOTIDE SEQUENCE</scope>
    <source>
        <strain evidence="17">CGMCC 1.10998</strain>
    </source>
</reference>
<feature type="compositionally biased region" description="Basic and acidic residues" evidence="13">
    <location>
        <begin position="56"/>
        <end position="69"/>
    </location>
</feature>
<keyword evidence="5 11" id="KW-0812">Transmembrane</keyword>
<evidence type="ECO:0000256" key="13">
    <source>
        <dbReference type="SAM" id="MobiDB-lite"/>
    </source>
</evidence>
<evidence type="ECO:0000256" key="9">
    <source>
        <dbReference type="ARBA" id="ARBA00023170"/>
    </source>
</evidence>
<sequence length="758" mass="82986">MSKFLPVATLAFVGATSLQAHADEPIAAPSDPASQKASKPADKPAPAKNLAPATSKDGEKPAVAPHEKPQNVVIDGSRQSDMDQRRMSTAAKMIYGREELDRNGDSTIGEILKRLPGVTVGGRPGRGGDIRMRGMGNGYTQILLNGERAPRGFSMDSLSPDQVERIEIIRGPVAEYSTQAIAGTINIVLREDYKQKTTDIRISESLEQGRSAPNLSVTYPGEVGNLSYALTASVSKNRQHDDVTTDTNETNAQGNMLQHQHDLTSRESRGLQLTPRFNYRFENGDTLSFQPLVTNSRSDSRVSSKLDQIGEIQEYAQANSVGHSETTFLRGFGNWQHKFDDNGKLNVKFGGGVGKIEGNSLRSEYGTDGAFLKSISDDATTRDTTVNTGAKYTKPLGDGHTLAAGLDVETGRRNETKVTVDDKGVPQFADSGDNLTASTRRLAAFVQDEFDINEQLSAYAGLRWEGIRTRSSISTGPIDNSSSVWSPVLHGVWRIPGEKKDQIRLSLTHAYRAPSLNDLIAVPSISLLNGPTKPDRTGNPFLKPELSKGVDLAYEHYLTNAGIMSANFFVRDISDLIRRTTVLTDTVTGPRWVSSPINIGHAITKGIELEAKFQLQEFLPEGPAIDVRSNYSRFWSSVDGIQGPNNRLDQQPKETANFGLDYRLAKMPLTLGGNFNWTPAYAIQSTETQLNSTGVKRQVDLYALWKFTPTTQLRIAANNLQANDYLTGSYVTTGGINHVDNTVAKTYTTWTIRLEMKI</sequence>
<feature type="chain" id="PRO_5037287219" evidence="14">
    <location>
        <begin position="23"/>
        <end position="758"/>
    </location>
</feature>
<dbReference type="EMBL" id="BMED01000005">
    <property type="protein sequence ID" value="GGC90394.1"/>
    <property type="molecule type" value="Genomic_DNA"/>
</dbReference>
<dbReference type="RefSeq" id="WP_188568100.1">
    <property type="nucleotide sequence ID" value="NZ_BMED01000005.1"/>
</dbReference>
<evidence type="ECO:0000256" key="14">
    <source>
        <dbReference type="SAM" id="SignalP"/>
    </source>
</evidence>
<dbReference type="GO" id="GO:0015344">
    <property type="term" value="F:siderophore uptake transmembrane transporter activity"/>
    <property type="evidence" value="ECO:0007669"/>
    <property type="project" value="TreeGrafter"/>
</dbReference>
<dbReference type="InterPro" id="IPR036942">
    <property type="entry name" value="Beta-barrel_TonB_sf"/>
</dbReference>
<protein>
    <submittedName>
        <fullName evidence="17">Catecholate siderophore receptor CirA</fullName>
    </submittedName>
</protein>
<evidence type="ECO:0000256" key="12">
    <source>
        <dbReference type="RuleBase" id="RU003357"/>
    </source>
</evidence>
<feature type="domain" description="TonB-dependent receptor-like beta-barrel" evidence="15">
    <location>
        <begin position="319"/>
        <end position="720"/>
    </location>
</feature>
<dbReference type="Gene3D" id="2.40.170.20">
    <property type="entry name" value="TonB-dependent receptor, beta-barrel domain"/>
    <property type="match status" value="1"/>
</dbReference>
<dbReference type="Proteomes" id="UP000637423">
    <property type="component" value="Unassembled WGS sequence"/>
</dbReference>
<feature type="signal peptide" evidence="14">
    <location>
        <begin position="1"/>
        <end position="22"/>
    </location>
</feature>
<comment type="similarity">
    <text evidence="2 11 12">Belongs to the TonB-dependent receptor family.</text>
</comment>
<comment type="subcellular location">
    <subcellularLocation>
        <location evidence="1 11">Cell outer membrane</location>
        <topology evidence="1 11">Multi-pass membrane protein</topology>
    </subcellularLocation>
</comment>
<gene>
    <name evidence="17" type="ORF">GCM10011396_41990</name>
</gene>
<dbReference type="GO" id="GO:0009279">
    <property type="term" value="C:cell outer membrane"/>
    <property type="evidence" value="ECO:0007669"/>
    <property type="project" value="UniProtKB-SubCell"/>
</dbReference>
<evidence type="ECO:0000259" key="15">
    <source>
        <dbReference type="Pfam" id="PF00593"/>
    </source>
</evidence>
<evidence type="ECO:0000256" key="2">
    <source>
        <dbReference type="ARBA" id="ARBA00009810"/>
    </source>
</evidence>
<organism evidence="17 18">
    <name type="scientific">Undibacterium terreum</name>
    <dbReference type="NCBI Taxonomy" id="1224302"/>
    <lineage>
        <taxon>Bacteria</taxon>
        <taxon>Pseudomonadati</taxon>
        <taxon>Pseudomonadota</taxon>
        <taxon>Betaproteobacteria</taxon>
        <taxon>Burkholderiales</taxon>
        <taxon>Oxalobacteraceae</taxon>
        <taxon>Undibacterium</taxon>
    </lineage>
</organism>
<evidence type="ECO:0000256" key="1">
    <source>
        <dbReference type="ARBA" id="ARBA00004571"/>
    </source>
</evidence>
<dbReference type="InterPro" id="IPR012910">
    <property type="entry name" value="Plug_dom"/>
</dbReference>
<keyword evidence="3 11" id="KW-0813">Transport</keyword>
<dbReference type="AlphaFoldDB" id="A0A916UVD4"/>
<evidence type="ECO:0000256" key="10">
    <source>
        <dbReference type="ARBA" id="ARBA00023237"/>
    </source>
</evidence>
<evidence type="ECO:0000256" key="8">
    <source>
        <dbReference type="ARBA" id="ARBA00023136"/>
    </source>
</evidence>
<dbReference type="InterPro" id="IPR000531">
    <property type="entry name" value="Beta-barrel_TonB"/>
</dbReference>
<reference evidence="17" key="2">
    <citation type="submission" date="2020-09" db="EMBL/GenBank/DDBJ databases">
        <authorList>
            <person name="Sun Q."/>
            <person name="Zhou Y."/>
        </authorList>
    </citation>
    <scope>NUCLEOTIDE SEQUENCE</scope>
    <source>
        <strain evidence="17">CGMCC 1.10998</strain>
    </source>
</reference>
<keyword evidence="8 11" id="KW-0472">Membrane</keyword>
<evidence type="ECO:0000256" key="4">
    <source>
        <dbReference type="ARBA" id="ARBA00022452"/>
    </source>
</evidence>
<proteinExistence type="inferred from homology"/>
<evidence type="ECO:0000256" key="6">
    <source>
        <dbReference type="ARBA" id="ARBA00022729"/>
    </source>
</evidence>
<keyword evidence="6 14" id="KW-0732">Signal</keyword>
<evidence type="ECO:0000256" key="3">
    <source>
        <dbReference type="ARBA" id="ARBA00022448"/>
    </source>
</evidence>
<keyword evidence="4 11" id="KW-1134">Transmembrane beta strand</keyword>
<evidence type="ECO:0000259" key="16">
    <source>
        <dbReference type="Pfam" id="PF07715"/>
    </source>
</evidence>
<dbReference type="CDD" id="cd01347">
    <property type="entry name" value="ligand_gated_channel"/>
    <property type="match status" value="1"/>
</dbReference>
<evidence type="ECO:0000313" key="18">
    <source>
        <dbReference type="Proteomes" id="UP000637423"/>
    </source>
</evidence>
<keyword evidence="18" id="KW-1185">Reference proteome</keyword>
<dbReference type="Pfam" id="PF07715">
    <property type="entry name" value="Plug"/>
    <property type="match status" value="1"/>
</dbReference>
<feature type="domain" description="TonB-dependent receptor plug" evidence="16">
    <location>
        <begin position="88"/>
        <end position="184"/>
    </location>
</feature>
<dbReference type="InterPro" id="IPR037066">
    <property type="entry name" value="Plug_dom_sf"/>
</dbReference>
<name>A0A916UVD4_9BURK</name>
<keyword evidence="7 12" id="KW-0798">TonB box</keyword>
<evidence type="ECO:0000256" key="7">
    <source>
        <dbReference type="ARBA" id="ARBA00023077"/>
    </source>
</evidence>
<feature type="region of interest" description="Disordered" evidence="13">
    <location>
        <begin position="23"/>
        <end position="85"/>
    </location>
</feature>
<evidence type="ECO:0000313" key="17">
    <source>
        <dbReference type="EMBL" id="GGC90394.1"/>
    </source>
</evidence>
<dbReference type="Gene3D" id="2.170.130.10">
    <property type="entry name" value="TonB-dependent receptor, plug domain"/>
    <property type="match status" value="1"/>
</dbReference>
<keyword evidence="9 17" id="KW-0675">Receptor</keyword>